<organism evidence="2 3">
    <name type="scientific">Candidatus Cryptobacteroides faecipullorum</name>
    <dbReference type="NCBI Taxonomy" id="2840764"/>
    <lineage>
        <taxon>Bacteria</taxon>
        <taxon>Pseudomonadati</taxon>
        <taxon>Bacteroidota</taxon>
        <taxon>Bacteroidia</taxon>
        <taxon>Bacteroidales</taxon>
        <taxon>Candidatus Cryptobacteroides</taxon>
    </lineage>
</organism>
<comment type="caution">
    <text evidence="2">The sequence shown here is derived from an EMBL/GenBank/DDBJ whole genome shotgun (WGS) entry which is preliminary data.</text>
</comment>
<proteinExistence type="predicted"/>
<reference evidence="2" key="1">
    <citation type="submission" date="2020-10" db="EMBL/GenBank/DDBJ databases">
        <authorList>
            <person name="Gilroy R."/>
        </authorList>
    </citation>
    <scope>NUCLEOTIDE SEQUENCE</scope>
    <source>
        <strain evidence="2">B1-15692</strain>
    </source>
</reference>
<dbReference type="Proteomes" id="UP000823660">
    <property type="component" value="Unassembled WGS sequence"/>
</dbReference>
<dbReference type="AlphaFoldDB" id="A0A9D9I5R5"/>
<name>A0A9D9I5R5_9BACT</name>
<gene>
    <name evidence="2" type="ORF">IAB99_01620</name>
</gene>
<feature type="signal peptide" evidence="1">
    <location>
        <begin position="1"/>
        <end position="22"/>
    </location>
</feature>
<sequence length="172" mass="18311">MNKIILSAILIVLSATCMQAFAQKAEDRGTFEIELATNHSQGTFSPGINGRLSVGYVVPSGKAGVYLDWGSGCGNISETAHTVLISGGLPCYTGERFSIVPKVGLGMGTAENGAGDRKYYYAAALSATLRYYISNSFYCGFDARFVGLNRSPGKQEGFMHNPEFGICIGLVL</sequence>
<keyword evidence="1" id="KW-0732">Signal</keyword>
<dbReference type="EMBL" id="JADIMH010000009">
    <property type="protein sequence ID" value="MBO8466447.1"/>
    <property type="molecule type" value="Genomic_DNA"/>
</dbReference>
<evidence type="ECO:0000313" key="3">
    <source>
        <dbReference type="Proteomes" id="UP000823660"/>
    </source>
</evidence>
<reference evidence="2" key="2">
    <citation type="journal article" date="2021" name="PeerJ">
        <title>Extensive microbial diversity within the chicken gut microbiome revealed by metagenomics and culture.</title>
        <authorList>
            <person name="Gilroy R."/>
            <person name="Ravi A."/>
            <person name="Getino M."/>
            <person name="Pursley I."/>
            <person name="Horton D.L."/>
            <person name="Alikhan N.F."/>
            <person name="Baker D."/>
            <person name="Gharbi K."/>
            <person name="Hall N."/>
            <person name="Watson M."/>
            <person name="Adriaenssens E.M."/>
            <person name="Foster-Nyarko E."/>
            <person name="Jarju S."/>
            <person name="Secka A."/>
            <person name="Antonio M."/>
            <person name="Oren A."/>
            <person name="Chaudhuri R.R."/>
            <person name="La Ragione R."/>
            <person name="Hildebrand F."/>
            <person name="Pallen M.J."/>
        </authorList>
    </citation>
    <scope>NUCLEOTIDE SEQUENCE</scope>
    <source>
        <strain evidence="2">B1-15692</strain>
    </source>
</reference>
<evidence type="ECO:0000256" key="1">
    <source>
        <dbReference type="SAM" id="SignalP"/>
    </source>
</evidence>
<protein>
    <submittedName>
        <fullName evidence="2">Uncharacterized protein</fullName>
    </submittedName>
</protein>
<feature type="chain" id="PRO_5038341823" evidence="1">
    <location>
        <begin position="23"/>
        <end position="172"/>
    </location>
</feature>
<evidence type="ECO:0000313" key="2">
    <source>
        <dbReference type="EMBL" id="MBO8466447.1"/>
    </source>
</evidence>
<accession>A0A9D9I5R5</accession>